<dbReference type="Proteomes" id="UP001499910">
    <property type="component" value="Unassembled WGS sequence"/>
</dbReference>
<dbReference type="InterPro" id="IPR021848">
    <property type="entry name" value="HODM_asu-like"/>
</dbReference>
<gene>
    <name evidence="1" type="ORF">GCM10023209_30280</name>
</gene>
<evidence type="ECO:0000313" key="2">
    <source>
        <dbReference type="Proteomes" id="UP001499910"/>
    </source>
</evidence>
<accession>A0ABP9LLA0</accession>
<comment type="caution">
    <text evidence="1">The sequence shown here is derived from an EMBL/GenBank/DDBJ whole genome shotgun (WGS) entry which is preliminary data.</text>
</comment>
<dbReference type="RefSeq" id="WP_259552763.1">
    <property type="nucleotide sequence ID" value="NZ_BAABHW010000005.1"/>
</dbReference>
<sequence>MGDPVLYERLPSAPWMTPVGRKLPGIAPLDMAEWLVTDEAYGGQMALRDRLIAEARGRVWAETPGSEAASAELLETVLAHLPKGFSRRGETVTRPDGVAVDLASDTPLVVAARLVQEDLCLLQKPDGADEHVLTAAVLCFPASWTLAEKIGRPLTAIHIPVAQYDDGIAPRVQRLFDGIKPGRPLWRQNALLYADPTLFQPATEAQPRVTPTTRPDYLRSERQCLLRLPRTGAVVFSIHTYVLPFERLTPEQQAELARHPIDYAGRSV</sequence>
<organism evidence="1 2">
    <name type="scientific">[Roseibacterium] beibuensis</name>
    <dbReference type="NCBI Taxonomy" id="1193142"/>
    <lineage>
        <taxon>Bacteria</taxon>
        <taxon>Pseudomonadati</taxon>
        <taxon>Pseudomonadota</taxon>
        <taxon>Alphaproteobacteria</taxon>
        <taxon>Rhodobacterales</taxon>
        <taxon>Roseobacteraceae</taxon>
        <taxon>Roseicyclus</taxon>
    </lineage>
</organism>
<reference evidence="2" key="1">
    <citation type="journal article" date="2019" name="Int. J. Syst. Evol. Microbiol.">
        <title>The Global Catalogue of Microorganisms (GCM) 10K type strain sequencing project: providing services to taxonomists for standard genome sequencing and annotation.</title>
        <authorList>
            <consortium name="The Broad Institute Genomics Platform"/>
            <consortium name="The Broad Institute Genome Sequencing Center for Infectious Disease"/>
            <person name="Wu L."/>
            <person name="Ma J."/>
        </authorList>
    </citation>
    <scope>NUCLEOTIDE SEQUENCE [LARGE SCALE GENOMIC DNA]</scope>
    <source>
        <strain evidence="2">JCM 18015</strain>
    </source>
</reference>
<proteinExistence type="predicted"/>
<name>A0ABP9LLA0_9RHOB</name>
<keyword evidence="2" id="KW-1185">Reference proteome</keyword>
<protein>
    <submittedName>
        <fullName evidence="1">DUF3445 domain-containing protein</fullName>
    </submittedName>
</protein>
<dbReference type="EMBL" id="BAABHW010000005">
    <property type="protein sequence ID" value="GAA5078779.1"/>
    <property type="molecule type" value="Genomic_DNA"/>
</dbReference>
<evidence type="ECO:0000313" key="1">
    <source>
        <dbReference type="EMBL" id="GAA5078779.1"/>
    </source>
</evidence>
<dbReference type="Pfam" id="PF11927">
    <property type="entry name" value="HODM_asu-like"/>
    <property type="match status" value="1"/>
</dbReference>